<evidence type="ECO:0000313" key="6">
    <source>
        <dbReference type="Proteomes" id="UP001056756"/>
    </source>
</evidence>
<gene>
    <name evidence="5" type="ORF">NAG76_14105</name>
</gene>
<keyword evidence="3" id="KW-0804">Transcription</keyword>
<dbReference type="KEGG" id="plig:NAG76_14105"/>
<dbReference type="PROSITE" id="PS50995">
    <property type="entry name" value="HTH_MARR_2"/>
    <property type="match status" value="1"/>
</dbReference>
<dbReference type="SUPFAM" id="SSF46785">
    <property type="entry name" value="Winged helix' DNA-binding domain"/>
    <property type="match status" value="1"/>
</dbReference>
<dbReference type="EMBL" id="CP097899">
    <property type="protein sequence ID" value="URN92973.1"/>
    <property type="molecule type" value="Genomic_DNA"/>
</dbReference>
<dbReference type="InterPro" id="IPR039422">
    <property type="entry name" value="MarR/SlyA-like"/>
</dbReference>
<dbReference type="PANTHER" id="PTHR33164:SF99">
    <property type="entry name" value="MARR FAMILY REGULATORY PROTEIN"/>
    <property type="match status" value="1"/>
</dbReference>
<dbReference type="GO" id="GO:0003677">
    <property type="term" value="F:DNA binding"/>
    <property type="evidence" value="ECO:0007669"/>
    <property type="project" value="UniProtKB-KW"/>
</dbReference>
<evidence type="ECO:0000313" key="5">
    <source>
        <dbReference type="EMBL" id="URN92973.1"/>
    </source>
</evidence>
<dbReference type="GO" id="GO:0006950">
    <property type="term" value="P:response to stress"/>
    <property type="evidence" value="ECO:0007669"/>
    <property type="project" value="TreeGrafter"/>
</dbReference>
<feature type="domain" description="HTH marR-type" evidence="4">
    <location>
        <begin position="8"/>
        <end position="143"/>
    </location>
</feature>
<name>A0A9J6Z9U8_9BACL</name>
<organism evidence="5 6">
    <name type="scientific">Candidatus Pristimantibacillus lignocellulolyticus</name>
    <dbReference type="NCBI Taxonomy" id="2994561"/>
    <lineage>
        <taxon>Bacteria</taxon>
        <taxon>Bacillati</taxon>
        <taxon>Bacillota</taxon>
        <taxon>Bacilli</taxon>
        <taxon>Bacillales</taxon>
        <taxon>Paenibacillaceae</taxon>
        <taxon>Candidatus Pristimantibacillus</taxon>
    </lineage>
</organism>
<dbReference type="InterPro" id="IPR023187">
    <property type="entry name" value="Tscrpt_reg_MarR-type_CS"/>
</dbReference>
<evidence type="ECO:0000256" key="2">
    <source>
        <dbReference type="ARBA" id="ARBA00023125"/>
    </source>
</evidence>
<dbReference type="Gene3D" id="1.10.10.10">
    <property type="entry name" value="Winged helix-like DNA-binding domain superfamily/Winged helix DNA-binding domain"/>
    <property type="match status" value="1"/>
</dbReference>
<keyword evidence="2" id="KW-0238">DNA-binding</keyword>
<dbReference type="PANTHER" id="PTHR33164">
    <property type="entry name" value="TRANSCRIPTIONAL REGULATOR, MARR FAMILY"/>
    <property type="match status" value="1"/>
</dbReference>
<accession>A0A9J6Z9U8</accession>
<keyword evidence="1" id="KW-0805">Transcription regulation</keyword>
<dbReference type="AlphaFoldDB" id="A0A9J6Z9U8"/>
<dbReference type="SMART" id="SM00347">
    <property type="entry name" value="HTH_MARR"/>
    <property type="match status" value="1"/>
</dbReference>
<dbReference type="PRINTS" id="PR00598">
    <property type="entry name" value="HTHMARR"/>
</dbReference>
<dbReference type="GO" id="GO:0003700">
    <property type="term" value="F:DNA-binding transcription factor activity"/>
    <property type="evidence" value="ECO:0007669"/>
    <property type="project" value="InterPro"/>
</dbReference>
<dbReference type="InterPro" id="IPR036390">
    <property type="entry name" value="WH_DNA-bd_sf"/>
</dbReference>
<dbReference type="PROSITE" id="PS01117">
    <property type="entry name" value="HTH_MARR_1"/>
    <property type="match status" value="1"/>
</dbReference>
<evidence type="ECO:0000256" key="3">
    <source>
        <dbReference type="ARBA" id="ARBA00023163"/>
    </source>
</evidence>
<dbReference type="Proteomes" id="UP001056756">
    <property type="component" value="Chromosome"/>
</dbReference>
<evidence type="ECO:0000259" key="4">
    <source>
        <dbReference type="PROSITE" id="PS50995"/>
    </source>
</evidence>
<evidence type="ECO:0000256" key="1">
    <source>
        <dbReference type="ARBA" id="ARBA00023015"/>
    </source>
</evidence>
<proteinExistence type="predicted"/>
<dbReference type="Pfam" id="PF01047">
    <property type="entry name" value="MarR"/>
    <property type="match status" value="1"/>
</dbReference>
<sequence length="154" mass="17728">MDKHFENNKELMNKLDESFREIRSIINTYWGKYSISGLGITHARMMTHLSENGPTKASHIADKLYITCGAVTGLSDRLLELGFVTREKDTNDRRVVLLKLSELGEMHVEQIKAVRKNLMIHLFAGLTSDEMENGMYLFDKMKQNMVTFNAIEKE</sequence>
<dbReference type="InterPro" id="IPR000835">
    <property type="entry name" value="HTH_MarR-typ"/>
</dbReference>
<protein>
    <submittedName>
        <fullName evidence="5">MarR family transcriptional regulator</fullName>
    </submittedName>
</protein>
<dbReference type="InterPro" id="IPR036388">
    <property type="entry name" value="WH-like_DNA-bd_sf"/>
</dbReference>
<reference evidence="5" key="1">
    <citation type="submission" date="2022-05" db="EMBL/GenBank/DDBJ databases">
        <title>Novel bacterial taxa in a minimal lignocellulolytic consortium and its capacity to transform plastics disclosed by genome-resolved metagenomics.</title>
        <authorList>
            <person name="Rodriguez C.A.D."/>
            <person name="Diaz-Garcia L."/>
            <person name="Herrera K."/>
            <person name="Tarazona N.A."/>
            <person name="Sproer C."/>
            <person name="Overmann J."/>
            <person name="Jimenez D.J."/>
        </authorList>
    </citation>
    <scope>NUCLEOTIDE SEQUENCE</scope>
    <source>
        <strain evidence="5">MAG5</strain>
    </source>
</reference>